<protein>
    <recommendedName>
        <fullName evidence="3">Janus kinase and microtubule-interacting protein C-terminal domain-containing protein</fullName>
    </recommendedName>
</protein>
<name>A0A3M0KM89_HIRRU</name>
<feature type="coiled-coil region" evidence="1">
    <location>
        <begin position="1830"/>
        <end position="1875"/>
    </location>
</feature>
<keyword evidence="5" id="KW-1185">Reference proteome</keyword>
<evidence type="ECO:0000256" key="2">
    <source>
        <dbReference type="SAM" id="MobiDB-lite"/>
    </source>
</evidence>
<feature type="coiled-coil region" evidence="1">
    <location>
        <begin position="523"/>
        <end position="612"/>
    </location>
</feature>
<comment type="caution">
    <text evidence="4">The sequence shown here is derived from an EMBL/GenBank/DDBJ whole genome shotgun (WGS) entry which is preliminary data.</text>
</comment>
<dbReference type="Pfam" id="PF15030">
    <property type="entry name" value="DUF4527"/>
    <property type="match status" value="1"/>
</dbReference>
<dbReference type="Pfam" id="PF16034">
    <property type="entry name" value="JAKMIP_CC3"/>
    <property type="match status" value="1"/>
</dbReference>
<dbReference type="PANTHER" id="PTHR36866:SF1">
    <property type="entry name" value="GENE 1043-RELATED"/>
    <property type="match status" value="1"/>
</dbReference>
<dbReference type="InterPro" id="IPR031994">
    <property type="entry name" value="JAKMIP_C"/>
</dbReference>
<dbReference type="EMBL" id="QRBI01000105">
    <property type="protein sequence ID" value="RMC14359.1"/>
    <property type="molecule type" value="Genomic_DNA"/>
</dbReference>
<organism evidence="4 5">
    <name type="scientific">Hirundo rustica rustica</name>
    <dbReference type="NCBI Taxonomy" id="333673"/>
    <lineage>
        <taxon>Eukaryota</taxon>
        <taxon>Metazoa</taxon>
        <taxon>Chordata</taxon>
        <taxon>Craniata</taxon>
        <taxon>Vertebrata</taxon>
        <taxon>Euteleostomi</taxon>
        <taxon>Archelosauria</taxon>
        <taxon>Archosauria</taxon>
        <taxon>Dinosauria</taxon>
        <taxon>Saurischia</taxon>
        <taxon>Theropoda</taxon>
        <taxon>Coelurosauria</taxon>
        <taxon>Aves</taxon>
        <taxon>Neognathae</taxon>
        <taxon>Neoaves</taxon>
        <taxon>Telluraves</taxon>
        <taxon>Australaves</taxon>
        <taxon>Passeriformes</taxon>
        <taxon>Sylvioidea</taxon>
        <taxon>Hirundinidae</taxon>
        <taxon>Hirundo</taxon>
    </lineage>
</organism>
<sequence length="2341" mass="269489">METEALQAANEELRAKLTNIQIEFQQEKTKCIELVIGDRSVYCAHMCAEKWVGKLREKIQEVKQEREQEQHKHTAYVSELKAKLHEEKMKELQSVRELLIRQHEQEVARMVKIKDGEIQRLQSTVNVLRDGAADKVKTALLSEAKEEARKAFDGERMKLQQEILELKSGKKQLEEALNNIMQADKMKAADLRTAYQSHQDEINRIKRECEREIRRLMDEIKGKDRVILALEKDLGVQAGHTQKLLLQKEALDEQLVQVKEAERYHSSPKRELPVGVGDISELMGSPEQHLDERDVRRFQLKIAELNAVIRKLEDRNTLLADERNELLKRSRETESQLKPLVEKNKRMSKKNDDMLQCIQRMEEKIKNLSRENVELKEKLSTQPALKRHTSLNDLSSTREEQEIEFLRLQVKEQQHVIDDLTVERERLLRSKKQRRKSLKPPKRHVVETFFGFDEESVDSETSSVTSYNTDKTDRTPATPEEDLEDSTPKEEAELRFCQLTREYQALQRAYALLQEQVGGTLDAEREARTREQLQADLLRCQAKIEDLEKALMEKGQDSKWVEEKQLLIRTNQELLEKIYRLEQEEHQLKNEMQDAKDQNELLEFRVLELEDVNISELMKKLDILGDNGNLRNEEQVAIIQAGTVLSLCEKWLKQIEGTEAALTQKMLDLENEKDLFSKQKGYLEEELDYRKQALDQAYMKIQELEATLYNALQQDPGRRASESLTEAQREDLRAAVEKVRRQILRQSREFDSQILHERMELLQQAQQRIRDLEDKIELQKRQLKEIEEKELEDAGTPDEKVNSAGEENLNLKIKELEKSEQKLKGVLEDYVESDSILRNRMKELELSHKTLLVMIDRLYAKLDQVENANVRIKGKLRDIQEDLINLVENQKKSEKKHKEKLRWLQEQLKTKEDEIKSQSEYFEHYKQRQRQQTAVLRKRDCCLQGEVSRLEKQVLDLNAHIALLTSEMEEGMVQHLQQKLQSVCGGTQGYKHPGGEEIEWKTCIENVEHDVKSHLKEFQQKLKFLREKEEDTRREQADLLAELQCSQNTEDFLRTKLEESHHHVYSLKLSEIRLQEKVEELLDENRTLKDQGTLKLKKKKEKDSELTRLLDKENSVNLNGDLIQDEVQNLKWRPVLDSLRSRATQTPLVLLHDKESEAPACGCDGLKQMEELPGELVPVLECSSSAFVNVAGLAETEQVTLGAQRANTLEDSFTLLRCTPRHHAAGLLPPCSEKLPNDETSKETKDGETFFLLKKHTITLPVKTFQTFPASVVEILMRKKLQLTLFEPGRCNITAFTTEKKERNLSFCETNTNLWSDGLGIVAKGGFYDRATELLHGKLPSTVAEIFTTPLEECNREKHWRNKQILPKSVSENKCLDKDVDDEKYHKKIFTRGAKRQEIKNDKAQQQHVTCDLGESSEVSYKTVLFSPEKQGVEAKESLHSMQDAQSLSVDFKDFKKCVEESPERMEKEENISVNCAPDVNSRCNGEYIIEMEEKRKQAQKPTHLTSPSSSIGLKKRKEQTLKLCEPNENFSCQKIAAKNMQHAYSQNFFSSDRERCPLNFLFPLQERSGCLSKLFQLGNSFYECFCHLPPLEAGSECNVKISVLEKAVAACSQRIFLLMQENKNYSKKVFILQQENDRYAQMMCALEEEMDAYFQYVLAVDEANMVSFQDLLNEKEIAGGCYNNFTEESTMTPGAFLVANFSKNPSYVEEKNRNSEKGSLSVASNKLCGSILSLNGMKSRYFQLLSDLKEESSRCFKEMARLLQDKENYVAKCNELIQERKRHLQRIALSENEKETLLGHLAEIKCERDKYRTLVSELQDCKTKCYQTISDLQEEKGVLKREIDRIKQETSDQLDEFQKANANFILENKNLKELMSSLGFTYEELRKEKSIGTKKNVVKLKEENQQPGLKPKKVETAYCSVTQTEDQGVLAIDPSDYSPEKKAQKWYRELGFAETRCEETKTRLMQALSELGHLKQEVGDKMQGKQHCKLMPVFTLKDAQEKEVNKIASKRLEQQVLTLKAQLRDQAALQNQFCDLQSEVELLQAQLCQKEKELQKRNSEVKLTLAPLKAKLACLTQKCQERNSFIRRMHDEFHRQGFINSVFDEEMKNLVNDTTLAEYAVAFTPMSDQEMLPSSPDVSQANGQPEDLVARAKGNRLTGSVSANSQPGMDGPHSSPITPNVCAGPSVGVTVPERILAMHRELRENHRKNCQIPSAVPSSSNPWADAILPVVHEEAPGPLLSGMKDAAVPPERGVFWATKGRGRLSKHDDVFWGQIGNQHAGAIPQGMKHKNAIMNKAWLSREKTDGSTSATTAESYLPDVLSATNKGRYPVGKNQLHGKE</sequence>
<feature type="region of interest" description="Disordered" evidence="2">
    <location>
        <begin position="460"/>
        <end position="490"/>
    </location>
</feature>
<feature type="domain" description="Janus kinase and microtubule-interacting protein C-terminal" evidence="3">
    <location>
        <begin position="423"/>
        <end position="611"/>
    </location>
</feature>
<feature type="coiled-coil region" evidence="1">
    <location>
        <begin position="1760"/>
        <end position="1794"/>
    </location>
</feature>
<dbReference type="Proteomes" id="UP000269221">
    <property type="component" value="Unassembled WGS sequence"/>
</dbReference>
<evidence type="ECO:0000313" key="4">
    <source>
        <dbReference type="EMBL" id="RMC14359.1"/>
    </source>
</evidence>
<feature type="coiled-coil region" evidence="1">
    <location>
        <begin position="295"/>
        <end position="378"/>
    </location>
</feature>
<reference evidence="4 5" key="1">
    <citation type="submission" date="2018-07" db="EMBL/GenBank/DDBJ databases">
        <title>A high quality draft genome assembly of the barn swallow (H. rustica rustica).</title>
        <authorList>
            <person name="Formenti G."/>
            <person name="Chiara M."/>
            <person name="Poveda L."/>
            <person name="Francoijs K.-J."/>
            <person name="Bonisoli-Alquati A."/>
            <person name="Canova L."/>
            <person name="Gianfranceschi L."/>
            <person name="Horner D.S."/>
            <person name="Saino N."/>
        </authorList>
    </citation>
    <scope>NUCLEOTIDE SEQUENCE [LARGE SCALE GENOMIC DNA]</scope>
    <source>
        <strain evidence="4">Chelidonia</strain>
        <tissue evidence="4">Blood</tissue>
    </source>
</reference>
<dbReference type="OrthoDB" id="4158657at2759"/>
<feature type="coiled-coil region" evidence="1">
    <location>
        <begin position="156"/>
        <end position="226"/>
    </location>
</feature>
<proteinExistence type="predicted"/>
<evidence type="ECO:0000256" key="1">
    <source>
        <dbReference type="SAM" id="Coils"/>
    </source>
</evidence>
<accession>A0A3M0KM89</accession>
<feature type="coiled-coil region" evidence="1">
    <location>
        <begin position="652"/>
        <end position="914"/>
    </location>
</feature>
<feature type="coiled-coil region" evidence="1">
    <location>
        <begin position="3"/>
        <end position="102"/>
    </location>
</feature>
<dbReference type="InterPro" id="IPR032771">
    <property type="entry name" value="DUF4527"/>
</dbReference>
<dbReference type="PANTHER" id="PTHR36866">
    <property type="entry name" value="CHROMOSOME 4 OPEN READING FRAME 50"/>
    <property type="match status" value="1"/>
</dbReference>
<evidence type="ECO:0000259" key="3">
    <source>
        <dbReference type="Pfam" id="PF16034"/>
    </source>
</evidence>
<keyword evidence="1" id="KW-0175">Coiled coil</keyword>
<gene>
    <name evidence="4" type="ORF">DUI87_09454</name>
</gene>
<feature type="coiled-coil region" evidence="1">
    <location>
        <begin position="1015"/>
        <end position="1042"/>
    </location>
</feature>
<evidence type="ECO:0000313" key="5">
    <source>
        <dbReference type="Proteomes" id="UP000269221"/>
    </source>
</evidence>